<keyword evidence="2" id="KW-0539">Nucleus</keyword>
<organism evidence="5 6">
    <name type="scientific">Perkinsus olseni</name>
    <name type="common">Perkinsus atlanticus</name>
    <dbReference type="NCBI Taxonomy" id="32597"/>
    <lineage>
        <taxon>Eukaryota</taxon>
        <taxon>Sar</taxon>
        <taxon>Alveolata</taxon>
        <taxon>Perkinsozoa</taxon>
        <taxon>Perkinsea</taxon>
        <taxon>Perkinsida</taxon>
        <taxon>Perkinsidae</taxon>
        <taxon>Perkinsus</taxon>
    </lineage>
</organism>
<dbReference type="InterPro" id="IPR019140">
    <property type="entry name" value="MCM_complex-bd"/>
</dbReference>
<dbReference type="GO" id="GO:0003682">
    <property type="term" value="F:chromatin binding"/>
    <property type="evidence" value="ECO:0007669"/>
    <property type="project" value="TreeGrafter"/>
</dbReference>
<evidence type="ECO:0000313" key="5">
    <source>
        <dbReference type="EMBL" id="KAF4751091.1"/>
    </source>
</evidence>
<dbReference type="EMBL" id="JABANM010003307">
    <property type="protein sequence ID" value="KAF4751091.1"/>
    <property type="molecule type" value="Genomic_DNA"/>
</dbReference>
<dbReference type="InterPro" id="IPR007201">
    <property type="entry name" value="Mei2-like_Rrm_C"/>
</dbReference>
<protein>
    <recommendedName>
        <fullName evidence="4">Mei2-like C-terminal RNA recognition motif domain-containing protein</fullName>
    </recommendedName>
</protein>
<comment type="subcellular location">
    <subcellularLocation>
        <location evidence="1">Nucleus</location>
    </subcellularLocation>
</comment>
<gene>
    <name evidence="5" type="ORF">FOZ62_031146</name>
</gene>
<evidence type="ECO:0000313" key="6">
    <source>
        <dbReference type="Proteomes" id="UP000574390"/>
    </source>
</evidence>
<evidence type="ECO:0000256" key="2">
    <source>
        <dbReference type="ARBA" id="ARBA00023242"/>
    </source>
</evidence>
<dbReference type="Pfam" id="PF09739">
    <property type="entry name" value="MCM_bind"/>
    <property type="match status" value="2"/>
</dbReference>
<dbReference type="GO" id="GO:0005634">
    <property type="term" value="C:nucleus"/>
    <property type="evidence" value="ECO:0007669"/>
    <property type="project" value="UniProtKB-SubCell"/>
</dbReference>
<evidence type="ECO:0000259" key="4">
    <source>
        <dbReference type="Pfam" id="PF04059"/>
    </source>
</evidence>
<dbReference type="GO" id="GO:0006261">
    <property type="term" value="P:DNA-templated DNA replication"/>
    <property type="evidence" value="ECO:0007669"/>
    <property type="project" value="TreeGrafter"/>
</dbReference>
<evidence type="ECO:0000256" key="1">
    <source>
        <dbReference type="ARBA" id="ARBA00004123"/>
    </source>
</evidence>
<dbReference type="AlphaFoldDB" id="A0A7J6U2W4"/>
<dbReference type="Proteomes" id="UP000574390">
    <property type="component" value="Unassembled WGS sequence"/>
</dbReference>
<dbReference type="PANTHER" id="PTHR13489:SF0">
    <property type="entry name" value="MINI-CHROMOSOME MAINTENANCE COMPLEX-BINDING PROTEIN"/>
    <property type="match status" value="1"/>
</dbReference>
<name>A0A7J6U2W4_PEROL</name>
<dbReference type="Pfam" id="PF04059">
    <property type="entry name" value="RRM_2"/>
    <property type="match status" value="1"/>
</dbReference>
<proteinExistence type="predicted"/>
<feature type="region of interest" description="Disordered" evidence="3">
    <location>
        <begin position="562"/>
        <end position="590"/>
    </location>
</feature>
<evidence type="ECO:0000256" key="3">
    <source>
        <dbReference type="SAM" id="MobiDB-lite"/>
    </source>
</evidence>
<accession>A0A7J6U2W4</accession>
<feature type="domain" description="Mei2-like C-terminal RNA recognition motif" evidence="4">
    <location>
        <begin position="292"/>
        <end position="354"/>
    </location>
</feature>
<sequence length="859" mass="93845">MNLVVGNDGLVVLSGGVSGWGDAYPSLKVGCGEGAGGAEAGQWRDGLHRGLSCDYQGWWSGFEHLLIDSGGTADGVDRGREARVETEGIFNFWIPLDVCFMSLPSRPAGRQNAGANYQGFVKRFSPESSCSDNSRYRGQPDQALLLGDSSYLLESDQRAQRAAMDVMAGEGHDESEWSDIRPRDVTENFLRLVTLATGGLTSSEGSGANHQTPPATNGAFLSSEPVPRCPASQRLTTEGISGDLLGRESGVNSNSPREVATVAPAGCHRTLTIGMRPQVVDLDDLFNLREDRTTLMIKRVPRKYSLALLREEIASFPGLNDSYDLLYLPADASKDANRGYAFINLKSVVVSVTMSTLLKRPYDVLDETMHGKERSVGMQSTASLLDSLDWDEVPSLNAMSEEECRGALGTVVKFRCMVQDVMSPEPYQPVIRDKDGNTRFGMYREEQPREDAAEGALRWGRGEFEMRQVFRCVRVPGETSWATEQQANRKVCRGVDAVSKVEAGGTQERMTCGKDSGKREAVVKVYDVKEMDRDAMRLHEVSVRVAWVVEIVGILDSVGAAESAPWESGGGGPLAPIREEEHDEGLELSAGDGGGGLCRIQALRFRSANDWNPAMPLNEAMSKELVTERVRGELIDHLSKCLRGDRLAAEYLLLHMISRHVSGLGTGLARDSGLIVGHWPLNISGFSKSVNDGSRGSGVRDVTACVEILLPRVMQMEVSVGKLNSERWIPTKNYDTDELDSGLLEIARRTYLILDETLLDTGRANVANLRALQLLIRDQKICVQFGPSQIELPTEVNTLTLSASQSAIRIGPDSALTFFCCDAVGYLAYSGESGCMAMDHSTSNIAEAFHQKINRRVRE</sequence>
<comment type="caution">
    <text evidence="5">The sequence shown here is derived from an EMBL/GenBank/DDBJ whole genome shotgun (WGS) entry which is preliminary data.</text>
</comment>
<reference evidence="5 6" key="1">
    <citation type="submission" date="2020-04" db="EMBL/GenBank/DDBJ databases">
        <title>Perkinsus olseni comparative genomics.</title>
        <authorList>
            <person name="Bogema D.R."/>
        </authorList>
    </citation>
    <scope>NUCLEOTIDE SEQUENCE [LARGE SCALE GENOMIC DNA]</scope>
    <source>
        <strain evidence="5">ATCC PRA-205</strain>
    </source>
</reference>
<dbReference type="PANTHER" id="PTHR13489">
    <property type="entry name" value="MINI-CHROMOSOME MAINTENANCE COMPLEX-BINDING PROTEIN"/>
    <property type="match status" value="1"/>
</dbReference>